<feature type="transmembrane region" description="Helical" evidence="8">
    <location>
        <begin position="105"/>
        <end position="121"/>
    </location>
</feature>
<evidence type="ECO:0000313" key="9">
    <source>
        <dbReference type="EMBL" id="EPR34522.1"/>
    </source>
</evidence>
<evidence type="ECO:0000256" key="5">
    <source>
        <dbReference type="ARBA" id="ARBA00022989"/>
    </source>
</evidence>
<keyword evidence="6 8" id="KW-0472">Membrane</keyword>
<dbReference type="PATRIC" id="fig|1121439.3.peg.1211"/>
<feature type="transmembrane region" description="Helical" evidence="8">
    <location>
        <begin position="76"/>
        <end position="93"/>
    </location>
</feature>
<dbReference type="STRING" id="1121439.dsat_2804"/>
<dbReference type="Pfam" id="PF00953">
    <property type="entry name" value="Glycos_transf_4"/>
    <property type="match status" value="1"/>
</dbReference>
<dbReference type="GO" id="GO:0044038">
    <property type="term" value="P:cell wall macromolecule biosynthetic process"/>
    <property type="evidence" value="ECO:0007669"/>
    <property type="project" value="TreeGrafter"/>
</dbReference>
<reference evidence="9 10" key="1">
    <citation type="journal article" date="2013" name="Genome Announc.">
        <title>Draft genome sequences for three mercury-methylating, sulfate-reducing bacteria.</title>
        <authorList>
            <person name="Brown S.D."/>
            <person name="Hurt R.A.Jr."/>
            <person name="Gilmour C.C."/>
            <person name="Elias D.A."/>
        </authorList>
    </citation>
    <scope>NUCLEOTIDE SEQUENCE [LARGE SCALE GENOMIC DNA]</scope>
    <source>
        <strain evidence="9 10">DSM 16529</strain>
    </source>
</reference>
<sequence length="327" mass="33959">MSWSLAAGLFVLALMCGLAATRLVLGYASRCLLDIPCGRSSHTAPTPRGGGLGFLLSFAAVALVLRGLAPEAARPDPLPLLLAAAPLAFAGWLDDKRGLSRRARSLVQFACATALVAWLGAPQMLTQIMPHAAAFVLCVVAAVAVINFTNFMDGMDGFVAGVSVVILLFAGAAFAAPLWWALAGAVAGFLFFNWHPARIFMGDVGSTALGLFLCAAFLAPAAGPDFSWPMMAVGLPLFGDALYTLARRALRRENVLNAHHSHVYQRLMRSGLGHDAVALRYVGLSAACGLLGLAGATGALAALLACLAGLVAAELRCARADVPFTKS</sequence>
<feature type="binding site" evidence="7">
    <location>
        <position position="150"/>
    </location>
    <ligand>
        <name>Mg(2+)</name>
        <dbReference type="ChEBI" id="CHEBI:18420"/>
    </ligand>
</feature>
<dbReference type="PANTHER" id="PTHR22926:SF3">
    <property type="entry name" value="UNDECAPRENYL-PHOSPHATE ALPHA-N-ACETYLGLUCOSAMINYL 1-PHOSPHATE TRANSFERASE"/>
    <property type="match status" value="1"/>
</dbReference>
<organism evidence="9 10">
    <name type="scientific">Alkalidesulfovibrio alkalitolerans DSM 16529</name>
    <dbReference type="NCBI Taxonomy" id="1121439"/>
    <lineage>
        <taxon>Bacteria</taxon>
        <taxon>Pseudomonadati</taxon>
        <taxon>Thermodesulfobacteriota</taxon>
        <taxon>Desulfovibrionia</taxon>
        <taxon>Desulfovibrionales</taxon>
        <taxon>Desulfovibrionaceae</taxon>
        <taxon>Alkalidesulfovibrio</taxon>
    </lineage>
</organism>
<protein>
    <submittedName>
        <fullName evidence="9">Glycosyl transferase family 4</fullName>
    </submittedName>
</protein>
<feature type="transmembrane region" description="Helical" evidence="8">
    <location>
        <begin position="133"/>
        <end position="152"/>
    </location>
</feature>
<evidence type="ECO:0000256" key="6">
    <source>
        <dbReference type="ARBA" id="ARBA00023136"/>
    </source>
</evidence>
<feature type="transmembrane region" description="Helical" evidence="8">
    <location>
        <begin position="164"/>
        <end position="192"/>
    </location>
</feature>
<keyword evidence="7" id="KW-0460">Magnesium</keyword>
<dbReference type="GO" id="GO:0005886">
    <property type="term" value="C:plasma membrane"/>
    <property type="evidence" value="ECO:0007669"/>
    <property type="project" value="UniProtKB-SubCell"/>
</dbReference>
<dbReference type="RefSeq" id="WP_020886688.1">
    <property type="nucleotide sequence ID" value="NZ_ATHI01000010.1"/>
</dbReference>
<comment type="subcellular location">
    <subcellularLocation>
        <location evidence="1">Cell membrane</location>
        <topology evidence="1">Multi-pass membrane protein</topology>
    </subcellularLocation>
</comment>
<comment type="cofactor">
    <cofactor evidence="7">
        <name>Mg(2+)</name>
        <dbReference type="ChEBI" id="CHEBI:18420"/>
    </cofactor>
</comment>
<dbReference type="AlphaFoldDB" id="S7TBI6"/>
<feature type="transmembrane region" description="Helical" evidence="8">
    <location>
        <begin position="50"/>
        <end position="69"/>
    </location>
</feature>
<keyword evidence="5 8" id="KW-1133">Transmembrane helix</keyword>
<dbReference type="OrthoDB" id="9783652at2"/>
<dbReference type="GO" id="GO:0016780">
    <property type="term" value="F:phosphotransferase activity, for other substituted phosphate groups"/>
    <property type="evidence" value="ECO:0007669"/>
    <property type="project" value="InterPro"/>
</dbReference>
<feature type="transmembrane region" description="Helical" evidence="8">
    <location>
        <begin position="278"/>
        <end position="311"/>
    </location>
</feature>
<keyword evidence="2" id="KW-1003">Cell membrane</keyword>
<accession>S7TBI6</accession>
<keyword evidence="3 9" id="KW-0808">Transferase</keyword>
<proteinExistence type="predicted"/>
<keyword evidence="10" id="KW-1185">Reference proteome</keyword>
<dbReference type="GO" id="GO:0071555">
    <property type="term" value="P:cell wall organization"/>
    <property type="evidence" value="ECO:0007669"/>
    <property type="project" value="TreeGrafter"/>
</dbReference>
<evidence type="ECO:0000256" key="2">
    <source>
        <dbReference type="ARBA" id="ARBA00022475"/>
    </source>
</evidence>
<evidence type="ECO:0000313" key="10">
    <source>
        <dbReference type="Proteomes" id="UP000014975"/>
    </source>
</evidence>
<dbReference type="Proteomes" id="UP000014975">
    <property type="component" value="Unassembled WGS sequence"/>
</dbReference>
<evidence type="ECO:0000256" key="4">
    <source>
        <dbReference type="ARBA" id="ARBA00022692"/>
    </source>
</evidence>
<evidence type="ECO:0000256" key="3">
    <source>
        <dbReference type="ARBA" id="ARBA00022679"/>
    </source>
</evidence>
<feature type="binding site" evidence="7">
    <location>
        <position position="203"/>
    </location>
    <ligand>
        <name>Mg(2+)</name>
        <dbReference type="ChEBI" id="CHEBI:18420"/>
    </ligand>
</feature>
<evidence type="ECO:0000256" key="7">
    <source>
        <dbReference type="PIRSR" id="PIRSR600715-1"/>
    </source>
</evidence>
<keyword evidence="4 8" id="KW-0812">Transmembrane</keyword>
<name>S7TBI6_9BACT</name>
<dbReference type="CDD" id="cd06854">
    <property type="entry name" value="GT_WbpL_WbcO_like"/>
    <property type="match status" value="1"/>
</dbReference>
<dbReference type="InterPro" id="IPR000715">
    <property type="entry name" value="Glycosyl_transferase_4"/>
</dbReference>
<dbReference type="GO" id="GO:0046872">
    <property type="term" value="F:metal ion binding"/>
    <property type="evidence" value="ECO:0007669"/>
    <property type="project" value="UniProtKB-KW"/>
</dbReference>
<evidence type="ECO:0000256" key="1">
    <source>
        <dbReference type="ARBA" id="ARBA00004651"/>
    </source>
</evidence>
<dbReference type="EMBL" id="ATHI01000010">
    <property type="protein sequence ID" value="EPR34522.1"/>
    <property type="molecule type" value="Genomic_DNA"/>
</dbReference>
<comment type="caution">
    <text evidence="9">The sequence shown here is derived from an EMBL/GenBank/DDBJ whole genome shotgun (WGS) entry which is preliminary data.</text>
</comment>
<dbReference type="PANTHER" id="PTHR22926">
    <property type="entry name" value="PHOSPHO-N-ACETYLMURAMOYL-PENTAPEPTIDE-TRANSFERASE"/>
    <property type="match status" value="1"/>
</dbReference>
<dbReference type="eggNOG" id="COG0472">
    <property type="taxonomic scope" value="Bacteria"/>
</dbReference>
<keyword evidence="7" id="KW-0479">Metal-binding</keyword>
<feature type="transmembrane region" description="Helical" evidence="8">
    <location>
        <begin position="204"/>
        <end position="222"/>
    </location>
</feature>
<gene>
    <name evidence="9" type="ORF">dsat_2804</name>
</gene>
<dbReference type="GO" id="GO:0009103">
    <property type="term" value="P:lipopolysaccharide biosynthetic process"/>
    <property type="evidence" value="ECO:0007669"/>
    <property type="project" value="TreeGrafter"/>
</dbReference>
<evidence type="ECO:0000256" key="8">
    <source>
        <dbReference type="SAM" id="Phobius"/>
    </source>
</evidence>